<accession>F6FW86</accession>
<dbReference type="GO" id="GO:0016787">
    <property type="term" value="F:hydrolase activity"/>
    <property type="evidence" value="ECO:0007669"/>
    <property type="project" value="UniProtKB-KW"/>
</dbReference>
<dbReference type="Proteomes" id="UP000009236">
    <property type="component" value="Chromosome"/>
</dbReference>
<dbReference type="HOGENOM" id="CLU_065859_2_0_11"/>
<protein>
    <submittedName>
        <fullName evidence="5">Lysophospholipase L1-like esterase</fullName>
    </submittedName>
</protein>
<dbReference type="InterPro" id="IPR037459">
    <property type="entry name" value="RhgT-like"/>
</dbReference>
<evidence type="ECO:0000256" key="1">
    <source>
        <dbReference type="ARBA" id="ARBA00008668"/>
    </source>
</evidence>
<evidence type="ECO:0000313" key="5">
    <source>
        <dbReference type="EMBL" id="AEG45630.1"/>
    </source>
</evidence>
<sequence>MTIHLAGDSTVAPSDDGSTSGRADLPVLGWGHVLAEFVADEVHNCAVSGATTRSFREEGHWDKVVSALRPGDTVVIQFGHNDQKEPDELAADGGYRRRLAEFVADVLDADARPVRALGAELDVPVIDLTVLTRWLYAWMGAEASGSLFVHGEAAAIGAQIPEDLARDDTHFGTAGARAVARFVAESLRALDGVGDDLQPLGAWFVRH</sequence>
<dbReference type="PANTHER" id="PTHR43695">
    <property type="entry name" value="PUTATIVE (AFU_ORTHOLOGUE AFUA_2G17250)-RELATED"/>
    <property type="match status" value="1"/>
</dbReference>
<dbReference type="Pfam" id="PF13472">
    <property type="entry name" value="Lipase_GDSL_2"/>
    <property type="match status" value="1"/>
</dbReference>
<proteinExistence type="inferred from homology"/>
<dbReference type="PANTHER" id="PTHR43695:SF1">
    <property type="entry name" value="RHAMNOGALACTURONAN ACETYLESTERASE"/>
    <property type="match status" value="1"/>
</dbReference>
<evidence type="ECO:0000256" key="3">
    <source>
        <dbReference type="SAM" id="MobiDB-lite"/>
    </source>
</evidence>
<keyword evidence="6" id="KW-1185">Reference proteome</keyword>
<dbReference type="InterPro" id="IPR036514">
    <property type="entry name" value="SGNH_hydro_sf"/>
</dbReference>
<comment type="similarity">
    <text evidence="1">Belongs to the 'GDSL' lipolytic enzyme family.</text>
</comment>
<dbReference type="Gene3D" id="3.40.50.1110">
    <property type="entry name" value="SGNH hydrolase"/>
    <property type="match status" value="2"/>
</dbReference>
<dbReference type="RefSeq" id="WP_013840020.1">
    <property type="nucleotide sequence ID" value="NC_015588.1"/>
</dbReference>
<evidence type="ECO:0000313" key="6">
    <source>
        <dbReference type="Proteomes" id="UP000009236"/>
    </source>
</evidence>
<dbReference type="InterPro" id="IPR013830">
    <property type="entry name" value="SGNH_hydro"/>
</dbReference>
<feature type="domain" description="SGNH hydrolase-type esterase" evidence="4">
    <location>
        <begin position="7"/>
        <end position="178"/>
    </location>
</feature>
<dbReference type="EMBL" id="CP002810">
    <property type="protein sequence ID" value="AEG45630.1"/>
    <property type="molecule type" value="Genomic_DNA"/>
</dbReference>
<reference evidence="5 6" key="1">
    <citation type="submission" date="2011-05" db="EMBL/GenBank/DDBJ databases">
        <title>Complete sequence of Isoptericola variabilis 225.</title>
        <authorList>
            <consortium name="US DOE Joint Genome Institute"/>
            <person name="Lucas S."/>
            <person name="Han J."/>
            <person name="Lapidus A."/>
            <person name="Cheng J.-F."/>
            <person name="Goodwin L."/>
            <person name="Pitluck S."/>
            <person name="Peters L."/>
            <person name="Mikhailova N."/>
            <person name="Zeytun A."/>
            <person name="Han C."/>
            <person name="Tapia R."/>
            <person name="Land M."/>
            <person name="Hauser L."/>
            <person name="Kyrpides N."/>
            <person name="Ivanova N."/>
            <person name="Pagani I."/>
            <person name="Siebers A."/>
            <person name="Allgaier M."/>
            <person name="Thelen M."/>
            <person name="Hugenholtz P."/>
            <person name="Gladden J."/>
            <person name="Woyke T."/>
        </authorList>
    </citation>
    <scope>NUCLEOTIDE SEQUENCE [LARGE SCALE GENOMIC DNA]</scope>
    <source>
        <strain evidence="6">225</strain>
    </source>
</reference>
<gene>
    <name evidence="5" type="ordered locus">Isova_2946</name>
</gene>
<dbReference type="KEGG" id="iva:Isova_2946"/>
<keyword evidence="2" id="KW-0378">Hydrolase</keyword>
<dbReference type="SUPFAM" id="SSF52266">
    <property type="entry name" value="SGNH hydrolase"/>
    <property type="match status" value="1"/>
</dbReference>
<name>F6FW86_ISOV2</name>
<dbReference type="AlphaFoldDB" id="F6FW86"/>
<evidence type="ECO:0000256" key="2">
    <source>
        <dbReference type="ARBA" id="ARBA00022801"/>
    </source>
</evidence>
<organism evidence="6">
    <name type="scientific">Isoptericola variabilis (strain 225)</name>
    <dbReference type="NCBI Taxonomy" id="743718"/>
    <lineage>
        <taxon>Bacteria</taxon>
        <taxon>Bacillati</taxon>
        <taxon>Actinomycetota</taxon>
        <taxon>Actinomycetes</taxon>
        <taxon>Micrococcales</taxon>
        <taxon>Promicromonosporaceae</taxon>
        <taxon>Isoptericola</taxon>
    </lineage>
</organism>
<dbReference type="eggNOG" id="COG2755">
    <property type="taxonomic scope" value="Bacteria"/>
</dbReference>
<dbReference type="STRING" id="743718.Isova_2946"/>
<evidence type="ECO:0000259" key="4">
    <source>
        <dbReference type="Pfam" id="PF13472"/>
    </source>
</evidence>
<feature type="region of interest" description="Disordered" evidence="3">
    <location>
        <begin position="1"/>
        <end position="20"/>
    </location>
</feature>